<dbReference type="Pfam" id="PF01485">
    <property type="entry name" value="IBR"/>
    <property type="match status" value="1"/>
</dbReference>
<proteinExistence type="predicted"/>
<reference evidence="14" key="1">
    <citation type="submission" date="2021-02" db="EMBL/GenBank/DDBJ databases">
        <authorList>
            <person name="Nowell W R."/>
        </authorList>
    </citation>
    <scope>NUCLEOTIDE SEQUENCE</scope>
</reference>
<dbReference type="GO" id="GO:0016567">
    <property type="term" value="P:protein ubiquitination"/>
    <property type="evidence" value="ECO:0007669"/>
    <property type="project" value="InterPro"/>
</dbReference>
<evidence type="ECO:0000256" key="7">
    <source>
        <dbReference type="ARBA" id="ARBA00022786"/>
    </source>
</evidence>
<comment type="catalytic activity">
    <reaction evidence="1">
        <text>[E2 ubiquitin-conjugating enzyme]-S-ubiquitinyl-L-cysteine + [acceptor protein]-L-lysine = [E2 ubiquitin-conjugating enzyme]-L-cysteine + [acceptor protein]-N(6)-ubiquitinyl-L-lysine.</text>
        <dbReference type="EC" id="2.3.2.31"/>
    </reaction>
</comment>
<dbReference type="AlphaFoldDB" id="A0A815J4W6"/>
<evidence type="ECO:0000259" key="13">
    <source>
        <dbReference type="PROSITE" id="PS51873"/>
    </source>
</evidence>
<evidence type="ECO:0000313" key="15">
    <source>
        <dbReference type="Proteomes" id="UP000663882"/>
    </source>
</evidence>
<dbReference type="SMART" id="SM00184">
    <property type="entry name" value="RING"/>
    <property type="match status" value="2"/>
</dbReference>
<feature type="domain" description="RWD" evidence="12">
    <location>
        <begin position="9"/>
        <end position="123"/>
    </location>
</feature>
<dbReference type="CDD" id="cd23821">
    <property type="entry name" value="RWD_IMPACT"/>
    <property type="match status" value="1"/>
</dbReference>
<dbReference type="InterPro" id="IPR044066">
    <property type="entry name" value="TRIAD_supradom"/>
</dbReference>
<evidence type="ECO:0000256" key="4">
    <source>
        <dbReference type="ARBA" id="ARBA00022723"/>
    </source>
</evidence>
<dbReference type="InterPro" id="IPR006575">
    <property type="entry name" value="RWD_dom"/>
</dbReference>
<evidence type="ECO:0000256" key="1">
    <source>
        <dbReference type="ARBA" id="ARBA00001798"/>
    </source>
</evidence>
<evidence type="ECO:0000256" key="3">
    <source>
        <dbReference type="ARBA" id="ARBA00022679"/>
    </source>
</evidence>
<dbReference type="InterPro" id="IPR001841">
    <property type="entry name" value="Znf_RING"/>
</dbReference>
<dbReference type="GO" id="GO:0061630">
    <property type="term" value="F:ubiquitin protein ligase activity"/>
    <property type="evidence" value="ECO:0007669"/>
    <property type="project" value="UniProtKB-EC"/>
</dbReference>
<dbReference type="PROSITE" id="PS50908">
    <property type="entry name" value="RWD"/>
    <property type="match status" value="1"/>
</dbReference>
<dbReference type="InterPro" id="IPR017907">
    <property type="entry name" value="Znf_RING_CS"/>
</dbReference>
<evidence type="ECO:0000256" key="10">
    <source>
        <dbReference type="SAM" id="MobiDB-lite"/>
    </source>
</evidence>
<name>A0A815J4W6_9BILA</name>
<keyword evidence="7" id="KW-0833">Ubl conjugation pathway</keyword>
<dbReference type="EMBL" id="CAJNOO010004252">
    <property type="protein sequence ID" value="CAF1374496.1"/>
    <property type="molecule type" value="Genomic_DNA"/>
</dbReference>
<dbReference type="Gene3D" id="2.20.25.20">
    <property type="match status" value="1"/>
</dbReference>
<evidence type="ECO:0000259" key="12">
    <source>
        <dbReference type="PROSITE" id="PS50908"/>
    </source>
</evidence>
<evidence type="ECO:0000259" key="11">
    <source>
        <dbReference type="PROSITE" id="PS50089"/>
    </source>
</evidence>
<dbReference type="PANTHER" id="PTHR11685">
    <property type="entry name" value="RBR FAMILY RING FINGER AND IBR DOMAIN-CONTAINING"/>
    <property type="match status" value="1"/>
</dbReference>
<evidence type="ECO:0000256" key="2">
    <source>
        <dbReference type="ARBA" id="ARBA00012251"/>
    </source>
</evidence>
<accession>A0A815J4W6</accession>
<keyword evidence="3" id="KW-0808">Transferase</keyword>
<gene>
    <name evidence="14" type="ORF">RFH988_LOCUS33515</name>
</gene>
<dbReference type="Gene3D" id="1.20.120.1750">
    <property type="match status" value="1"/>
</dbReference>
<dbReference type="InterPro" id="IPR002867">
    <property type="entry name" value="IBR_dom"/>
</dbReference>
<dbReference type="Gene3D" id="3.10.110.10">
    <property type="entry name" value="Ubiquitin Conjugating Enzyme"/>
    <property type="match status" value="1"/>
</dbReference>
<keyword evidence="8" id="KW-0862">Zinc</keyword>
<dbReference type="SUPFAM" id="SSF54495">
    <property type="entry name" value="UBC-like"/>
    <property type="match status" value="1"/>
</dbReference>
<keyword evidence="6 9" id="KW-0863">Zinc-finger</keyword>
<dbReference type="InterPro" id="IPR016135">
    <property type="entry name" value="UBQ-conjugating_enzyme/RWD"/>
</dbReference>
<feature type="domain" description="RING-type" evidence="11">
    <location>
        <begin position="175"/>
        <end position="225"/>
    </location>
</feature>
<dbReference type="GO" id="GO:0008270">
    <property type="term" value="F:zinc ion binding"/>
    <property type="evidence" value="ECO:0007669"/>
    <property type="project" value="UniProtKB-KW"/>
</dbReference>
<dbReference type="EC" id="2.3.2.31" evidence="2"/>
<keyword evidence="5" id="KW-0677">Repeat</keyword>
<dbReference type="PROSITE" id="PS51873">
    <property type="entry name" value="TRIAD"/>
    <property type="match status" value="1"/>
</dbReference>
<evidence type="ECO:0000256" key="5">
    <source>
        <dbReference type="ARBA" id="ARBA00022737"/>
    </source>
</evidence>
<dbReference type="CDD" id="cd20335">
    <property type="entry name" value="BRcat_RBR"/>
    <property type="match status" value="1"/>
</dbReference>
<dbReference type="Gene3D" id="3.30.40.10">
    <property type="entry name" value="Zinc/RING finger domain, C3HC4 (zinc finger)"/>
    <property type="match status" value="1"/>
</dbReference>
<dbReference type="Pfam" id="PF22191">
    <property type="entry name" value="IBR_1"/>
    <property type="match status" value="1"/>
</dbReference>
<dbReference type="InterPro" id="IPR031127">
    <property type="entry name" value="E3_UB_ligase_RBR"/>
</dbReference>
<dbReference type="InterPro" id="IPR013083">
    <property type="entry name" value="Znf_RING/FYVE/PHD"/>
</dbReference>
<feature type="domain" description="RING-type" evidence="13">
    <location>
        <begin position="171"/>
        <end position="508"/>
    </location>
</feature>
<protein>
    <recommendedName>
        <fullName evidence="2">RBR-type E3 ubiquitin transferase</fullName>
        <ecNumber evidence="2">2.3.2.31</ecNumber>
    </recommendedName>
</protein>
<dbReference type="OrthoDB" id="1431934at2759"/>
<keyword evidence="4" id="KW-0479">Metal-binding</keyword>
<comment type="caution">
    <text evidence="14">The sequence shown here is derived from an EMBL/GenBank/DDBJ whole genome shotgun (WGS) entry which is preliminary data.</text>
</comment>
<evidence type="ECO:0000313" key="14">
    <source>
        <dbReference type="EMBL" id="CAF1374496.1"/>
    </source>
</evidence>
<dbReference type="SUPFAM" id="SSF57850">
    <property type="entry name" value="RING/U-box"/>
    <property type="match status" value="4"/>
</dbReference>
<evidence type="ECO:0000256" key="9">
    <source>
        <dbReference type="PROSITE-ProRule" id="PRU00175"/>
    </source>
</evidence>
<evidence type="ECO:0000256" key="8">
    <source>
        <dbReference type="ARBA" id="ARBA00022833"/>
    </source>
</evidence>
<feature type="region of interest" description="Disordered" evidence="10">
    <location>
        <begin position="512"/>
        <end position="533"/>
    </location>
</feature>
<dbReference type="SMART" id="SM00591">
    <property type="entry name" value="RWD"/>
    <property type="match status" value="1"/>
</dbReference>
<evidence type="ECO:0000256" key="6">
    <source>
        <dbReference type="ARBA" id="ARBA00022771"/>
    </source>
</evidence>
<dbReference type="CDD" id="cd20341">
    <property type="entry name" value="BRcat_RBR_RNF14"/>
    <property type="match status" value="1"/>
</dbReference>
<dbReference type="Proteomes" id="UP000663882">
    <property type="component" value="Unassembled WGS sequence"/>
</dbReference>
<dbReference type="PROSITE" id="PS50089">
    <property type="entry name" value="ZF_RING_2"/>
    <property type="match status" value="1"/>
</dbReference>
<dbReference type="PROSITE" id="PS00518">
    <property type="entry name" value="ZF_RING_1"/>
    <property type="match status" value="1"/>
</dbReference>
<sequence length="611" mass="71702">MTNLEKQADEILALQSIFETKFRFLHDNNQYEILIDFDLLQPFVIKYNNKRSIIDYLPPFTLIIQYDDEYPSSHPPSFILSCFYFSKSSLENLCQKLDNYPFINGEVCVYDWIELIKNQISNELILHTKLDDEQINDPRALNGYLNENINQIYQYLINYNNEQKEKQFRNQLQTCLICTDIISGIDCIRLYRCGHFYCQSCLNNYVKITFDNGRFGEKLLCPQNQCQKALLPNEIKLIIQHALELMNDIIWCPRFGEKLLCPQNQCQKALLPNEIKLIIQDDQLYQRYERLTLQHALELMNDIIWCPRCQSAVLIGSGDDNLAICDQCRYTFCKKCKEIYHFQVMCPKDYLIEQLKLQQQKARERIAKQREEESERNRKVQEKDEKRLAKEREKALAELARIEKQKATLAERNLVKQHYREIAIDLSDEDILLEKILNAERMEVLNTQPCPNCHARIEKNGGCSHMHCSRCDYHFTWSSPEGPRPPEITSLLYHSSNAISVQSIKEELNKKSDTAKVSEQNIEKTDSDQLTEDENKQDTKILINNRSFVGSAIVKRVKQCPNNSCNKFNVKIGDDNWIVCSECFKQYCFSCLKSINGPNHFQKECDRYTPL</sequence>
<feature type="region of interest" description="Disordered" evidence="10">
    <location>
        <begin position="368"/>
        <end position="387"/>
    </location>
</feature>
<organism evidence="14 15">
    <name type="scientific">Rotaria sordida</name>
    <dbReference type="NCBI Taxonomy" id="392033"/>
    <lineage>
        <taxon>Eukaryota</taxon>
        <taxon>Metazoa</taxon>
        <taxon>Spiralia</taxon>
        <taxon>Gnathifera</taxon>
        <taxon>Rotifera</taxon>
        <taxon>Eurotatoria</taxon>
        <taxon>Bdelloidea</taxon>
        <taxon>Philodinida</taxon>
        <taxon>Philodinidae</taxon>
        <taxon>Rotaria</taxon>
    </lineage>
</organism>
<dbReference type="Pfam" id="PF05773">
    <property type="entry name" value="RWD"/>
    <property type="match status" value="1"/>
</dbReference>
<dbReference type="SMART" id="SM00647">
    <property type="entry name" value="IBR"/>
    <property type="match status" value="2"/>
</dbReference>